<dbReference type="Gene3D" id="2.60.120.580">
    <property type="entry name" value="Acetamidase/Formamidase-like domains"/>
    <property type="match status" value="2"/>
</dbReference>
<sequence length="435" mass="46573">MAQREIQEELTVDQYTLGLVGPDQEWAGTVADGGTVRTHTPPACWGPMITPDFRGGHEVTRPIAVENAEVGDAIVLTIESVEVTSVATSTGSMRERDEAFGDDPFVDHRCPECGTEWPESIVEGTGEESIKCAECGANASSFGFEFGYTVAFDEDRSVGLTMDDAAAEELAENAREAMALPENSRQHPILLYKPSGMAGTLGHLRPFIGNIGTTPPIELPDSHNAGDFGQFLLGAEHDWGLPDDEALAERTDGHMDVNAVREGAVLVCPVKVDGGGVYVGDLHANQGDGELSLHTTDVSGRTELGVEVIKGLDIDGPLLLPNEEDLSHIATPYTEMERETGRALADEHGVEMTEAMGPIQVIGSGETINAATENAFDRAGDLLDMSEGEIRGRCTFTGGVEIGRLPGVVQLTMLAPMDRLEERGIGELVREQYDL</sequence>
<evidence type="ECO:0000313" key="1">
    <source>
        <dbReference type="EMBL" id="GAA0453824.1"/>
    </source>
</evidence>
<evidence type="ECO:0000313" key="3">
    <source>
        <dbReference type="Proteomes" id="UP000830542"/>
    </source>
</evidence>
<reference evidence="1" key="1">
    <citation type="journal article" date="2014" name="Int. J. Syst. Evol. Microbiol.">
        <title>Complete genome sequence of Corynebacterium casei LMG S-19264T (=DSM 44701T), isolated from a smear-ripened cheese.</title>
        <authorList>
            <consortium name="US DOE Joint Genome Institute (JGI-PGF)"/>
            <person name="Walter F."/>
            <person name="Albersmeier A."/>
            <person name="Kalinowski J."/>
            <person name="Ruckert C."/>
        </authorList>
    </citation>
    <scope>NUCLEOTIDE SEQUENCE</scope>
    <source>
        <strain evidence="1">JCM 12289</strain>
    </source>
</reference>
<dbReference type="EMBL" id="BAAADN010000012">
    <property type="protein sequence ID" value="GAA0453824.1"/>
    <property type="molecule type" value="Genomic_DNA"/>
</dbReference>
<dbReference type="GO" id="GO:0016811">
    <property type="term" value="F:hydrolase activity, acting on carbon-nitrogen (but not peptide) bonds, in linear amides"/>
    <property type="evidence" value="ECO:0007669"/>
    <property type="project" value="InterPro"/>
</dbReference>
<dbReference type="SUPFAM" id="SSF141130">
    <property type="entry name" value="Acetamidase/Formamidase-like"/>
    <property type="match status" value="1"/>
</dbReference>
<dbReference type="AlphaFoldDB" id="A0AAV3SDD6"/>
<evidence type="ECO:0000313" key="4">
    <source>
        <dbReference type="Proteomes" id="UP001500962"/>
    </source>
</evidence>
<name>A0AAV3SDD6_HALDO</name>
<organism evidence="1 4">
    <name type="scientific">Halococcus dombrowskii</name>
    <dbReference type="NCBI Taxonomy" id="179637"/>
    <lineage>
        <taxon>Archaea</taxon>
        <taxon>Methanobacteriati</taxon>
        <taxon>Methanobacteriota</taxon>
        <taxon>Stenosarchaea group</taxon>
        <taxon>Halobacteria</taxon>
        <taxon>Halobacteriales</taxon>
        <taxon>Halococcaceae</taxon>
        <taxon>Halococcus</taxon>
    </lineage>
</organism>
<proteinExistence type="predicted"/>
<dbReference type="PANTHER" id="PTHR31891:SF1">
    <property type="entry name" value="FORMAMIDASE C869.04-RELATED"/>
    <property type="match status" value="1"/>
</dbReference>
<evidence type="ECO:0000313" key="2">
    <source>
        <dbReference type="EMBL" id="UOO94127.1"/>
    </source>
</evidence>
<accession>A0AAV3SDD6</accession>
<dbReference type="GeneID" id="71762001"/>
<dbReference type="Proteomes" id="UP001500962">
    <property type="component" value="Unassembled WGS sequence"/>
</dbReference>
<dbReference type="EMBL" id="CP095005">
    <property type="protein sequence ID" value="UOO94127.1"/>
    <property type="molecule type" value="Genomic_DNA"/>
</dbReference>
<protein>
    <submittedName>
        <fullName evidence="1">Acetamidase/formamidase family protein</fullName>
    </submittedName>
</protein>
<dbReference type="InterPro" id="IPR004304">
    <property type="entry name" value="FmdA_AmdA"/>
</dbReference>
<reference evidence="2" key="2">
    <citation type="submission" date="2022-04" db="EMBL/GenBank/DDBJ databases">
        <title>Sequencing and genomic assembly of Halococcus dombrowskii.</title>
        <authorList>
            <person name="Lim S.W."/>
            <person name="MacLea K.S."/>
        </authorList>
    </citation>
    <scope>NUCLEOTIDE SEQUENCE</scope>
    <source>
        <strain evidence="2">H4</strain>
    </source>
</reference>
<dbReference type="RefSeq" id="WP_244699273.1">
    <property type="nucleotide sequence ID" value="NZ_BAAADN010000012.1"/>
</dbReference>
<dbReference type="PANTHER" id="PTHR31891">
    <property type="entry name" value="FORMAMIDASE C869.04-RELATED"/>
    <property type="match status" value="1"/>
</dbReference>
<dbReference type="Proteomes" id="UP000830542">
    <property type="component" value="Chromosome"/>
</dbReference>
<keyword evidence="3" id="KW-1185">Reference proteome</keyword>
<gene>
    <name evidence="1" type="ORF">GCM10008985_06950</name>
    <name evidence="2" type="ORF">MUK72_09095</name>
</gene>
<dbReference type="Pfam" id="PF03069">
    <property type="entry name" value="FmdA_AmdA"/>
    <property type="match status" value="2"/>
</dbReference>
<dbReference type="KEGG" id="hdo:MUK72_09095"/>
<reference evidence="1" key="3">
    <citation type="submission" date="2023-12" db="EMBL/GenBank/DDBJ databases">
        <authorList>
            <person name="Sun Q."/>
            <person name="Inoue M."/>
        </authorList>
    </citation>
    <scope>NUCLEOTIDE SEQUENCE</scope>
    <source>
        <strain evidence="1">JCM 12289</strain>
    </source>
</reference>